<dbReference type="RefSeq" id="WP_379664119.1">
    <property type="nucleotide sequence ID" value="NZ_JBHUDG010000050.1"/>
</dbReference>
<evidence type="ECO:0000313" key="3">
    <source>
        <dbReference type="Proteomes" id="UP001597118"/>
    </source>
</evidence>
<dbReference type="Pfam" id="PF14592">
    <property type="entry name" value="Chondroitinas_B"/>
    <property type="match status" value="1"/>
</dbReference>
<dbReference type="InterPro" id="IPR039513">
    <property type="entry name" value="PL-6"/>
</dbReference>
<dbReference type="InterPro" id="IPR011050">
    <property type="entry name" value="Pectin_lyase_fold/virulence"/>
</dbReference>
<dbReference type="EMBL" id="JBHUDG010000050">
    <property type="protein sequence ID" value="MFD1631753.1"/>
    <property type="molecule type" value="Genomic_DNA"/>
</dbReference>
<dbReference type="InterPro" id="IPR012334">
    <property type="entry name" value="Pectin_lyas_fold"/>
</dbReference>
<evidence type="ECO:0000313" key="2">
    <source>
        <dbReference type="EMBL" id="MFD1631753.1"/>
    </source>
</evidence>
<accession>A0ABW4IG86</accession>
<dbReference type="SUPFAM" id="SSF51126">
    <property type="entry name" value="Pectin lyase-like"/>
    <property type="match status" value="1"/>
</dbReference>
<sequence length="337" mass="36530">MKTSLKVAGSIICMLATVFFAQAQTPKKSKNNRRLVMVKNAEELKNVLQIARPGDSIVLSAGEYEGKFIIPATSGTSEKPITLIGNKNCVLTTGDVSKGYVIHHQANYWILKGFTVKGGLKGIILDGASNNVLDDLEVKEIGEEGIHFRKFSSDNKLQNSNIHHVGLVRPGYGEGVYIGSAISNWARYTNNEPDRCDNNIIINNVIGPYVTAECIDIKEGTTGGIIKGNTFYSEGISGENSADSWIDVKGNKYLIEENKGINHQPSVLLDGYQVNCAADGWGNYNEFRKNISEVNAEGYGISIRLKSSKGEVVGTKVTSDNKVINAAKGVSNIPLSE</sequence>
<evidence type="ECO:0000256" key="1">
    <source>
        <dbReference type="SAM" id="SignalP"/>
    </source>
</evidence>
<comment type="caution">
    <text evidence="2">The sequence shown here is derived from an EMBL/GenBank/DDBJ whole genome shotgun (WGS) entry which is preliminary data.</text>
</comment>
<name>A0ABW4IG86_9SPHI</name>
<keyword evidence="3" id="KW-1185">Reference proteome</keyword>
<protein>
    <submittedName>
        <fullName evidence="2">Chondroitinase-B domain-containing protein</fullName>
    </submittedName>
</protein>
<gene>
    <name evidence="2" type="ORF">ACFSAH_17905</name>
</gene>
<feature type="signal peptide" evidence="1">
    <location>
        <begin position="1"/>
        <end position="23"/>
    </location>
</feature>
<feature type="chain" id="PRO_5047344486" evidence="1">
    <location>
        <begin position="24"/>
        <end position="337"/>
    </location>
</feature>
<dbReference type="Proteomes" id="UP001597118">
    <property type="component" value="Unassembled WGS sequence"/>
</dbReference>
<keyword evidence="1" id="KW-0732">Signal</keyword>
<dbReference type="Gene3D" id="2.160.20.10">
    <property type="entry name" value="Single-stranded right-handed beta-helix, Pectin lyase-like"/>
    <property type="match status" value="1"/>
</dbReference>
<reference evidence="3" key="1">
    <citation type="journal article" date="2019" name="Int. J. Syst. Evol. Microbiol.">
        <title>The Global Catalogue of Microorganisms (GCM) 10K type strain sequencing project: providing services to taxonomists for standard genome sequencing and annotation.</title>
        <authorList>
            <consortium name="The Broad Institute Genomics Platform"/>
            <consortium name="The Broad Institute Genome Sequencing Center for Infectious Disease"/>
            <person name="Wu L."/>
            <person name="Ma J."/>
        </authorList>
    </citation>
    <scope>NUCLEOTIDE SEQUENCE [LARGE SCALE GENOMIC DNA]</scope>
    <source>
        <strain evidence="3">CCUG 53762</strain>
    </source>
</reference>
<proteinExistence type="predicted"/>
<organism evidence="2 3">
    <name type="scientific">Pseudopedobacter beijingensis</name>
    <dbReference type="NCBI Taxonomy" id="1207056"/>
    <lineage>
        <taxon>Bacteria</taxon>
        <taxon>Pseudomonadati</taxon>
        <taxon>Bacteroidota</taxon>
        <taxon>Sphingobacteriia</taxon>
        <taxon>Sphingobacteriales</taxon>
        <taxon>Sphingobacteriaceae</taxon>
        <taxon>Pseudopedobacter</taxon>
    </lineage>
</organism>